<protein>
    <submittedName>
        <fullName evidence="1">5170_t:CDS:1</fullName>
    </submittedName>
</protein>
<sequence length="90" mass="10389">MDVEYARYNNELNTISRYAEASELGQQIIKWKNAFKAMGKTVTFVVGKTVMFVDELCLMDFGNHDASERKNIEAKKKLQEEAKVKVQKLQ</sequence>
<keyword evidence="2" id="KW-1185">Reference proteome</keyword>
<name>A0A9N9HMM7_FUNMO</name>
<reference evidence="1" key="1">
    <citation type="submission" date="2021-06" db="EMBL/GenBank/DDBJ databases">
        <authorList>
            <person name="Kallberg Y."/>
            <person name="Tangrot J."/>
            <person name="Rosling A."/>
        </authorList>
    </citation>
    <scope>NUCLEOTIDE SEQUENCE</scope>
    <source>
        <strain evidence="1">87-6 pot B 2015</strain>
    </source>
</reference>
<dbReference type="Proteomes" id="UP000789375">
    <property type="component" value="Unassembled WGS sequence"/>
</dbReference>
<dbReference type="AlphaFoldDB" id="A0A9N9HMM7"/>
<comment type="caution">
    <text evidence="1">The sequence shown here is derived from an EMBL/GenBank/DDBJ whole genome shotgun (WGS) entry which is preliminary data.</text>
</comment>
<organism evidence="1 2">
    <name type="scientific">Funneliformis mosseae</name>
    <name type="common">Endomycorrhizal fungus</name>
    <name type="synonym">Glomus mosseae</name>
    <dbReference type="NCBI Taxonomy" id="27381"/>
    <lineage>
        <taxon>Eukaryota</taxon>
        <taxon>Fungi</taxon>
        <taxon>Fungi incertae sedis</taxon>
        <taxon>Mucoromycota</taxon>
        <taxon>Glomeromycotina</taxon>
        <taxon>Glomeromycetes</taxon>
        <taxon>Glomerales</taxon>
        <taxon>Glomeraceae</taxon>
        <taxon>Funneliformis</taxon>
    </lineage>
</organism>
<dbReference type="EMBL" id="CAJVPP010008405">
    <property type="protein sequence ID" value="CAG8696670.1"/>
    <property type="molecule type" value="Genomic_DNA"/>
</dbReference>
<evidence type="ECO:0000313" key="1">
    <source>
        <dbReference type="EMBL" id="CAG8696670.1"/>
    </source>
</evidence>
<feature type="non-terminal residue" evidence="1">
    <location>
        <position position="90"/>
    </location>
</feature>
<accession>A0A9N9HMM7</accession>
<proteinExistence type="predicted"/>
<gene>
    <name evidence="1" type="ORF">FMOSSE_LOCUS13618</name>
</gene>
<evidence type="ECO:0000313" key="2">
    <source>
        <dbReference type="Proteomes" id="UP000789375"/>
    </source>
</evidence>